<dbReference type="Pfam" id="PF25768">
    <property type="entry name" value="TPR_IFT121"/>
    <property type="match status" value="1"/>
</dbReference>
<dbReference type="PANTHER" id="PTHR12764">
    <property type="entry name" value="WD REPEAT DOMAIN-RELATED"/>
    <property type="match status" value="1"/>
</dbReference>
<proteinExistence type="predicted"/>
<evidence type="ECO:0000256" key="6">
    <source>
        <dbReference type="ARBA" id="ARBA00023069"/>
    </source>
</evidence>
<dbReference type="GO" id="GO:0097730">
    <property type="term" value="C:non-motile cilium"/>
    <property type="evidence" value="ECO:0007669"/>
    <property type="project" value="TreeGrafter"/>
</dbReference>
<comment type="subcellular location">
    <subcellularLocation>
        <location evidence="1">Cell projection</location>
        <location evidence="1">Cilium</location>
    </subcellularLocation>
    <subcellularLocation>
        <location evidence="2">Cytoplasm</location>
    </subcellularLocation>
</comment>
<feature type="domain" description="IFT121/TULP4 N-terminal" evidence="11">
    <location>
        <begin position="1"/>
        <end position="340"/>
    </location>
</feature>
<gene>
    <name evidence="13" type="ORF">BCR44DRAFT_1498264</name>
</gene>
<keyword evidence="3" id="KW-0963">Cytoplasm</keyword>
<dbReference type="InterPro" id="IPR036322">
    <property type="entry name" value="WD40_repeat_dom_sf"/>
</dbReference>
<keyword evidence="4 8" id="KW-0853">WD repeat</keyword>
<keyword evidence="7" id="KW-0966">Cell projection</keyword>
<dbReference type="SMART" id="SM00320">
    <property type="entry name" value="WD40"/>
    <property type="match status" value="4"/>
</dbReference>
<evidence type="ECO:0000259" key="11">
    <source>
        <dbReference type="Pfam" id="PF24797"/>
    </source>
</evidence>
<dbReference type="GO" id="GO:0030991">
    <property type="term" value="C:intraciliary transport particle A"/>
    <property type="evidence" value="ECO:0007669"/>
    <property type="project" value="TreeGrafter"/>
</dbReference>
<dbReference type="Gene3D" id="1.25.40.470">
    <property type="match status" value="1"/>
</dbReference>
<dbReference type="SUPFAM" id="SSF50978">
    <property type="entry name" value="WD40 repeat-like"/>
    <property type="match status" value="1"/>
</dbReference>
<reference evidence="13 14" key="1">
    <citation type="submission" date="2016-07" db="EMBL/GenBank/DDBJ databases">
        <title>Pervasive Adenine N6-methylation of Active Genes in Fungi.</title>
        <authorList>
            <consortium name="DOE Joint Genome Institute"/>
            <person name="Mondo S.J."/>
            <person name="Dannebaum R.O."/>
            <person name="Kuo R.C."/>
            <person name="Labutti K."/>
            <person name="Haridas S."/>
            <person name="Kuo A."/>
            <person name="Salamov A."/>
            <person name="Ahrendt S.R."/>
            <person name="Lipzen A."/>
            <person name="Sullivan W."/>
            <person name="Andreopoulos W.B."/>
            <person name="Clum A."/>
            <person name="Lindquist E."/>
            <person name="Daum C."/>
            <person name="Ramamoorthy G.K."/>
            <person name="Gryganskyi A."/>
            <person name="Culley D."/>
            <person name="Magnuson J.K."/>
            <person name="James T.Y."/>
            <person name="O'Malley M.A."/>
            <person name="Stajich J.E."/>
            <person name="Spatafora J.W."/>
            <person name="Visel A."/>
            <person name="Grigoriev I.V."/>
        </authorList>
    </citation>
    <scope>NUCLEOTIDE SEQUENCE [LARGE SCALE GENOMIC DNA]</scope>
    <source>
        <strain evidence="13 14">PL171</strain>
    </source>
</reference>
<dbReference type="Proteomes" id="UP000193411">
    <property type="component" value="Unassembled WGS sequence"/>
</dbReference>
<dbReference type="InterPro" id="IPR056159">
    <property type="entry name" value="Beta-prop_IFT121_TULP_N"/>
</dbReference>
<dbReference type="PROSITE" id="PS50082">
    <property type="entry name" value="WD_REPEATS_2"/>
    <property type="match status" value="1"/>
</dbReference>
<keyword evidence="6" id="KW-0969">Cilium</keyword>
<sequence length="1246" mass="133279">MFMYLSKKISIPNNTPVCCLAWENTSSWVACGGENALLKVLRLQDSNTTTGGATPAAPTGPPAATSGGSVQQAPASLSLSQSLEGHSGSVVKVAWNDAHTKLTTADSNGMIIVWVLYKGMWYEEMVNDRAKSRVADLKWTRNGDKIAIAYADGNIILGGVEGNRLLGKDLELPLTHVAWSPDAAFLLFATSDGVVRLFDAQANYQHKVGLYAGEKAIVTGLEWFAWSTRFGIGPDVPNLAISFDNGKVQLNRHERDPRPIIIDTSMTGITARWSPQGTHLAVGGHQMLKDNKTGTEKPTIVVQLYTAMGQYGKTLTSLSWDSSGLRLALGIDASIFFCNVHPDYEAVCTRTAVCYAHPVAAAFGRGLAKHESTKVVLAEYGKSSASNARQVDIQVPGLRMLSTNGEHVGIVSERRRSGADTANGDQLETIASVVNSVGTPLDTRSLGTWIKPTASCMTANYLVVTDGMHVVYFPYQLTGTASVLSAMLWQRESLTKMVRVGEGGISNASDVGGSEAAALAKDPIVAMACTDDWLVVAQTSGHFTKYAFPGMTRVCSGAVAGIKPFRIGVNADASVVSVIDLAGVLRLIAMPGPSSAPGNAPPNGSSTAVEKPQLLDVERKDVWNVTWSDDNRDMYAIMEKSRMYVMRGGNPEEPIAMQGYLSGFHDLELTVVDLDTLIASSQGSSSSISTATAPTASVVKHISTRTLRDTQSILSQVGLNDALSFVETHPHPKLWRLVSDAALELGEWQVAQVCLARLMDYAGLQWLKQIMSWGGSTPDAAAKQRAAVAAYLGNVSAAEQIYLEMDRHDLAVDLRMSVGDATRVVQLGGKGPGAGVDDAKMEQCWSMLGRECLAQRKYRQAATYLAQARDFEALAECHFLAEDVNALDALARALPVTATATLDKVGEYLARLGMAKEATYALTKRGAHVKAMAVCLALNQWNLAVELAGSMPAGSTPGVSVDASFARIESQLLSLGDGTQLVALYRSANQSLKAANVLLEAAKSASKAGKVDPVRLKKMFVLGALEVERYHALHGAGVTLNEDTPSDGLRDAPGGVFGSAGGNSTNILSEDAAIKGSEGKSLEVPWRGAEAYHYYLLSQRQFYMGDAESALRTAMVLRGYDDVLTTKTVYSLIALLAYKSRNYQVCSRALGKLQAVAMDEQDKATYEQIAIDIFTNHPVTDLNNRAQVPCTNCNGLMGELYVQLIPDPLTQQRAEFASNCRVGTTHAGNAIPFILSARPAAGSLAT</sequence>
<evidence type="ECO:0000259" key="10">
    <source>
        <dbReference type="Pfam" id="PF23390"/>
    </source>
</evidence>
<evidence type="ECO:0000256" key="5">
    <source>
        <dbReference type="ARBA" id="ARBA00022737"/>
    </source>
</evidence>
<evidence type="ECO:0000256" key="3">
    <source>
        <dbReference type="ARBA" id="ARBA00022490"/>
    </source>
</evidence>
<feature type="repeat" description="WD" evidence="8">
    <location>
        <begin position="83"/>
        <end position="114"/>
    </location>
</feature>
<comment type="caution">
    <text evidence="13">The sequence shown here is derived from an EMBL/GenBank/DDBJ whole genome shotgun (WGS) entry which is preliminary data.</text>
</comment>
<dbReference type="InterPro" id="IPR056158">
    <property type="entry name" value="Beta-prop_IFT121_2nd"/>
</dbReference>
<feature type="domain" description="IFT121 second beta-propeller" evidence="10">
    <location>
        <begin position="394"/>
        <end position="683"/>
    </location>
</feature>
<evidence type="ECO:0000256" key="2">
    <source>
        <dbReference type="ARBA" id="ARBA00004496"/>
    </source>
</evidence>
<keyword evidence="14" id="KW-1185">Reference proteome</keyword>
<dbReference type="InterPro" id="IPR015943">
    <property type="entry name" value="WD40/YVTN_repeat-like_dom_sf"/>
</dbReference>
<evidence type="ECO:0000259" key="12">
    <source>
        <dbReference type="Pfam" id="PF25768"/>
    </source>
</evidence>
<evidence type="ECO:0000256" key="8">
    <source>
        <dbReference type="PROSITE-ProRule" id="PRU00221"/>
    </source>
</evidence>
<dbReference type="InterPro" id="IPR039857">
    <property type="entry name" value="Ift122/121"/>
</dbReference>
<name>A0A1Y2HUD8_9FUNG</name>
<feature type="domain" description="IFT121-like TPR repeats" evidence="12">
    <location>
        <begin position="1085"/>
        <end position="1181"/>
    </location>
</feature>
<dbReference type="Pfam" id="PF23390">
    <property type="entry name" value="Beta-prop_WDR35_2nd"/>
    <property type="match status" value="1"/>
</dbReference>
<feature type="region of interest" description="Disordered" evidence="9">
    <location>
        <begin position="48"/>
        <end position="71"/>
    </location>
</feature>
<evidence type="ECO:0000313" key="13">
    <source>
        <dbReference type="EMBL" id="ORZ37391.1"/>
    </source>
</evidence>
<dbReference type="OrthoDB" id="10260567at2759"/>
<dbReference type="EMBL" id="MCFL01000013">
    <property type="protein sequence ID" value="ORZ37391.1"/>
    <property type="molecule type" value="Genomic_DNA"/>
</dbReference>
<evidence type="ECO:0000256" key="1">
    <source>
        <dbReference type="ARBA" id="ARBA00004138"/>
    </source>
</evidence>
<evidence type="ECO:0000256" key="7">
    <source>
        <dbReference type="ARBA" id="ARBA00023273"/>
    </source>
</evidence>
<dbReference type="AlphaFoldDB" id="A0A1Y2HUD8"/>
<dbReference type="InterPro" id="IPR057361">
    <property type="entry name" value="TPR_WDR35"/>
</dbReference>
<keyword evidence="5" id="KW-0677">Repeat</keyword>
<dbReference type="GO" id="GO:1905515">
    <property type="term" value="P:non-motile cilium assembly"/>
    <property type="evidence" value="ECO:0007669"/>
    <property type="project" value="TreeGrafter"/>
</dbReference>
<evidence type="ECO:0008006" key="15">
    <source>
        <dbReference type="Google" id="ProtNLM"/>
    </source>
</evidence>
<dbReference type="InterPro" id="IPR057979">
    <property type="entry name" value="TPR_IFT121"/>
</dbReference>
<evidence type="ECO:0000256" key="9">
    <source>
        <dbReference type="SAM" id="MobiDB-lite"/>
    </source>
</evidence>
<organism evidence="13 14">
    <name type="scientific">Catenaria anguillulae PL171</name>
    <dbReference type="NCBI Taxonomy" id="765915"/>
    <lineage>
        <taxon>Eukaryota</taxon>
        <taxon>Fungi</taxon>
        <taxon>Fungi incertae sedis</taxon>
        <taxon>Blastocladiomycota</taxon>
        <taxon>Blastocladiomycetes</taxon>
        <taxon>Blastocladiales</taxon>
        <taxon>Catenariaceae</taxon>
        <taxon>Catenaria</taxon>
    </lineage>
</organism>
<evidence type="ECO:0000256" key="4">
    <source>
        <dbReference type="ARBA" id="ARBA00022574"/>
    </source>
</evidence>
<dbReference type="Pfam" id="PF25170">
    <property type="entry name" value="TPR_WDR35"/>
    <property type="match status" value="1"/>
</dbReference>
<dbReference type="GO" id="GO:0005737">
    <property type="term" value="C:cytoplasm"/>
    <property type="evidence" value="ECO:0007669"/>
    <property type="project" value="UniProtKB-SubCell"/>
</dbReference>
<protein>
    <recommendedName>
        <fullName evidence="15">Anaphase-promoting complex subunit 4 WD40 domain-containing protein</fullName>
    </recommendedName>
</protein>
<dbReference type="InterPro" id="IPR001680">
    <property type="entry name" value="WD40_rpt"/>
</dbReference>
<dbReference type="GO" id="GO:0035721">
    <property type="term" value="P:intraciliary retrograde transport"/>
    <property type="evidence" value="ECO:0007669"/>
    <property type="project" value="TreeGrafter"/>
</dbReference>
<dbReference type="PROSITE" id="PS50294">
    <property type="entry name" value="WD_REPEATS_REGION"/>
    <property type="match status" value="1"/>
</dbReference>
<dbReference type="PANTHER" id="PTHR12764:SF5">
    <property type="entry name" value="LD29485P"/>
    <property type="match status" value="1"/>
</dbReference>
<evidence type="ECO:0000313" key="14">
    <source>
        <dbReference type="Proteomes" id="UP000193411"/>
    </source>
</evidence>
<dbReference type="GO" id="GO:0061512">
    <property type="term" value="P:protein localization to cilium"/>
    <property type="evidence" value="ECO:0007669"/>
    <property type="project" value="TreeGrafter"/>
</dbReference>
<dbReference type="STRING" id="765915.A0A1Y2HUD8"/>
<dbReference type="Gene3D" id="2.130.10.10">
    <property type="entry name" value="YVTN repeat-like/Quinoprotein amine dehydrogenase"/>
    <property type="match status" value="2"/>
</dbReference>
<dbReference type="Pfam" id="PF24797">
    <property type="entry name" value="Beta-prop_WDR35_TULP_N"/>
    <property type="match status" value="1"/>
</dbReference>
<dbReference type="SUPFAM" id="SSF101908">
    <property type="entry name" value="Putative isomerase YbhE"/>
    <property type="match status" value="1"/>
</dbReference>
<accession>A0A1Y2HUD8</accession>